<dbReference type="STRING" id="591019.Shell_0846"/>
<dbReference type="EMBL" id="CP002051">
    <property type="protein sequence ID" value="ADI31958.1"/>
    <property type="molecule type" value="Genomic_DNA"/>
</dbReference>
<evidence type="ECO:0000313" key="1">
    <source>
        <dbReference type="EMBL" id="ADI31958.1"/>
    </source>
</evidence>
<dbReference type="HOGENOM" id="CLU_3323147_0_0_2"/>
<protein>
    <submittedName>
        <fullName evidence="1">Uncharacterized protein</fullName>
    </submittedName>
</protein>
<reference evidence="1 2" key="2">
    <citation type="journal article" date="2011" name="Stand. Genomic Sci.">
        <title>Complete genome sequence of Staphylothermus hellenicus P8.</title>
        <authorList>
            <person name="Anderson I."/>
            <person name="Wirth R."/>
            <person name="Lucas S."/>
            <person name="Copeland A."/>
            <person name="Lapidus A."/>
            <person name="Cheng J.F."/>
            <person name="Goodwin L."/>
            <person name="Pitluck S."/>
            <person name="Davenport K."/>
            <person name="Detter J.C."/>
            <person name="Han C."/>
            <person name="Tapia R."/>
            <person name="Land M."/>
            <person name="Hauser L."/>
            <person name="Pati A."/>
            <person name="Mikhailova N."/>
            <person name="Woyke T."/>
            <person name="Klenk H.P."/>
            <person name="Kyrpides N."/>
            <person name="Ivanova N."/>
        </authorList>
    </citation>
    <scope>NUCLEOTIDE SEQUENCE [LARGE SCALE GENOMIC DNA]</scope>
    <source>
        <strain evidence="2">DSM 12710 / JCM 10830 / BK20S6-10-b1 / P8</strain>
    </source>
</reference>
<accession>D7D862</accession>
<dbReference type="Proteomes" id="UP000002573">
    <property type="component" value="Chromosome"/>
</dbReference>
<organism evidence="1 2">
    <name type="scientific">Staphylothermus hellenicus (strain DSM 12710 / JCM 10830 / BK20S6-10-b1 / P8)</name>
    <dbReference type="NCBI Taxonomy" id="591019"/>
    <lineage>
        <taxon>Archaea</taxon>
        <taxon>Thermoproteota</taxon>
        <taxon>Thermoprotei</taxon>
        <taxon>Desulfurococcales</taxon>
        <taxon>Desulfurococcaceae</taxon>
        <taxon>Staphylothermus</taxon>
    </lineage>
</organism>
<proteinExistence type="predicted"/>
<gene>
    <name evidence="1" type="ordered locus">Shell_0846</name>
</gene>
<sequence length="38" mass="4507">MLDYSLNIDLKRKWFEKDELGVHYARLDCENSVYGGEV</sequence>
<name>D7D862_STAHD</name>
<keyword evidence="2" id="KW-1185">Reference proteome</keyword>
<dbReference type="AlphaFoldDB" id="D7D862"/>
<dbReference type="KEGG" id="shc:Shell_0846"/>
<evidence type="ECO:0000313" key="2">
    <source>
        <dbReference type="Proteomes" id="UP000002573"/>
    </source>
</evidence>
<reference evidence="2" key="1">
    <citation type="submission" date="2010-05" db="EMBL/GenBank/DDBJ databases">
        <title>Complete sequence of Staphylothermus hellenicus DSM 12710.</title>
        <authorList>
            <consortium name="US DOE Joint Genome Institute"/>
            <person name="Lucas S."/>
            <person name="Copeland A."/>
            <person name="Lapidus A."/>
            <person name="Cheng J.-F."/>
            <person name="Bruce D."/>
            <person name="Goodwin L."/>
            <person name="Pitluck S."/>
            <person name="Davenport K."/>
            <person name="Detter J.C."/>
            <person name="Han C."/>
            <person name="Tapia R."/>
            <person name="Larimer F."/>
            <person name="Land M."/>
            <person name="Hauser L."/>
            <person name="Kyrpides N."/>
            <person name="Mikhailova N."/>
            <person name="Anderson I.J."/>
            <person name="Woyke T."/>
        </authorList>
    </citation>
    <scope>NUCLEOTIDE SEQUENCE [LARGE SCALE GENOMIC DNA]</scope>
    <source>
        <strain evidence="2">DSM 12710 / JCM 10830 / BK20S6-10-b1 / P8</strain>
    </source>
</reference>